<feature type="disulfide bond" evidence="7">
    <location>
        <begin position="59"/>
        <end position="85"/>
    </location>
</feature>
<evidence type="ECO:0000256" key="4">
    <source>
        <dbReference type="ARBA" id="ARBA00022685"/>
    </source>
</evidence>
<protein>
    <submittedName>
        <fullName evidence="9">Putative crustacean chh/mih/gih neurohormone family</fullName>
    </submittedName>
</protein>
<keyword evidence="3" id="KW-0964">Secreted</keyword>
<dbReference type="PANTHER" id="PTHR35981">
    <property type="entry name" value="ION TRANSPORT PEPTIDE, ISOFORM C"/>
    <property type="match status" value="1"/>
</dbReference>
<dbReference type="PANTHER" id="PTHR35981:SF2">
    <property type="entry name" value="ION TRANSPORT PEPTIDE, ISOFORM C"/>
    <property type="match status" value="1"/>
</dbReference>
<dbReference type="PRINTS" id="PR00548">
    <property type="entry name" value="HYPRGLYCEMC1"/>
</dbReference>
<evidence type="ECO:0000256" key="1">
    <source>
        <dbReference type="ARBA" id="ARBA00004613"/>
    </source>
</evidence>
<dbReference type="InterPro" id="IPR035957">
    <property type="entry name" value="Crust_neurohorm_sf"/>
</dbReference>
<dbReference type="InterPro" id="IPR031098">
    <property type="entry name" value="Crust_neurohorm"/>
</dbReference>
<dbReference type="Pfam" id="PF01147">
    <property type="entry name" value="Crust_neurohorm"/>
    <property type="match status" value="1"/>
</dbReference>
<feature type="disulfide bond" evidence="7">
    <location>
        <begin position="40"/>
        <end position="76"/>
    </location>
</feature>
<dbReference type="PROSITE" id="PS01250">
    <property type="entry name" value="CHH_MIH_GIH"/>
    <property type="match status" value="1"/>
</dbReference>
<feature type="disulfide bond" evidence="7">
    <location>
        <begin position="56"/>
        <end position="72"/>
    </location>
</feature>
<dbReference type="InterPro" id="IPR000346">
    <property type="entry name" value="Hyperglycemic1"/>
</dbReference>
<feature type="signal peptide" evidence="8">
    <location>
        <begin position="1"/>
        <end position="22"/>
    </location>
</feature>
<dbReference type="Gene3D" id="1.10.2010.10">
    <property type="entry name" value="Crustacean CHH/MIH/GIH neurohormone"/>
    <property type="match status" value="1"/>
</dbReference>
<reference evidence="9" key="1">
    <citation type="submission" date="2016-12" db="EMBL/GenBank/DDBJ databases">
        <title>An insight into the sialome and mialome of the sand fly, Nyssomyia neivai.</title>
        <authorList>
            <person name="Sebastian V."/>
            <person name="Goulart T.M."/>
            <person name="Oliveira W."/>
            <person name="Calvo E."/>
            <person name="Oliveira L.F."/>
            <person name="Pinto M.C."/>
            <person name="Rosselino A.M."/>
            <person name="Ribeiro J.M."/>
        </authorList>
    </citation>
    <scope>NUCLEOTIDE SEQUENCE</scope>
</reference>
<comment type="subcellular location">
    <subcellularLocation>
        <location evidence="1">Secreted</location>
    </subcellularLocation>
</comment>
<dbReference type="GO" id="GO:0007623">
    <property type="term" value="P:circadian rhythm"/>
    <property type="evidence" value="ECO:0007669"/>
    <property type="project" value="TreeGrafter"/>
</dbReference>
<accession>A0A1L8DQ76</accession>
<comment type="similarity">
    <text evidence="2">Belongs to the arthropod CHH/MIH/GIH/VIH hormone family.</text>
</comment>
<dbReference type="GO" id="GO:0005184">
    <property type="term" value="F:neuropeptide hormone activity"/>
    <property type="evidence" value="ECO:0007669"/>
    <property type="project" value="InterPro"/>
</dbReference>
<organism evidence="9">
    <name type="scientific">Nyssomyia neivai</name>
    <dbReference type="NCBI Taxonomy" id="330878"/>
    <lineage>
        <taxon>Eukaryota</taxon>
        <taxon>Metazoa</taxon>
        <taxon>Ecdysozoa</taxon>
        <taxon>Arthropoda</taxon>
        <taxon>Hexapoda</taxon>
        <taxon>Insecta</taxon>
        <taxon>Pterygota</taxon>
        <taxon>Neoptera</taxon>
        <taxon>Endopterygota</taxon>
        <taxon>Diptera</taxon>
        <taxon>Nematocera</taxon>
        <taxon>Psychodoidea</taxon>
        <taxon>Psychodidae</taxon>
        <taxon>Nyssomyia</taxon>
    </lineage>
</organism>
<evidence type="ECO:0000256" key="8">
    <source>
        <dbReference type="SAM" id="SignalP"/>
    </source>
</evidence>
<dbReference type="InterPro" id="IPR001166">
    <property type="entry name" value="Hyperglycemic"/>
</dbReference>
<dbReference type="AlphaFoldDB" id="A0A1L8DQ76"/>
<keyword evidence="5" id="KW-0372">Hormone</keyword>
<keyword evidence="4" id="KW-0165">Cleavage on pair of basic residues</keyword>
<evidence type="ECO:0000313" key="9">
    <source>
        <dbReference type="EMBL" id="JAV08602.1"/>
    </source>
</evidence>
<proteinExistence type="inferred from homology"/>
<evidence type="ECO:0000256" key="3">
    <source>
        <dbReference type="ARBA" id="ARBA00022525"/>
    </source>
</evidence>
<dbReference type="SUPFAM" id="SSF81778">
    <property type="entry name" value="Crustacean CHH/MIH/GIH neurohormone"/>
    <property type="match status" value="1"/>
</dbReference>
<feature type="chain" id="PRO_5012996137" evidence="8">
    <location>
        <begin position="23"/>
        <end position="112"/>
    </location>
</feature>
<dbReference type="GO" id="GO:0005576">
    <property type="term" value="C:extracellular region"/>
    <property type="evidence" value="ECO:0007669"/>
    <property type="project" value="UniProtKB-SubCell"/>
</dbReference>
<dbReference type="EMBL" id="GFDF01005482">
    <property type="protein sequence ID" value="JAV08602.1"/>
    <property type="molecule type" value="Transcribed_RNA"/>
</dbReference>
<sequence length="112" mass="13002">MCSKNLFLSLALILVLVPMIVSFPRHHTLSKRSSFFDIECKGVFNKSIFFRLDRICEDCYSLFREPQLHSLCKKRCFTTDYFKGCLDALQLTDEQEIIKTYVKAINGAEPIL</sequence>
<evidence type="ECO:0000256" key="6">
    <source>
        <dbReference type="ARBA" id="ARBA00023157"/>
    </source>
</evidence>
<dbReference type="InterPro" id="IPR018251">
    <property type="entry name" value="Crust_neurhormone_CS"/>
</dbReference>
<evidence type="ECO:0000256" key="2">
    <source>
        <dbReference type="ARBA" id="ARBA00005447"/>
    </source>
</evidence>
<dbReference type="PRINTS" id="PR00550">
    <property type="entry name" value="HYPRGLYCEMIC"/>
</dbReference>
<evidence type="ECO:0000256" key="5">
    <source>
        <dbReference type="ARBA" id="ARBA00022702"/>
    </source>
</evidence>
<keyword evidence="6 7" id="KW-1015">Disulfide bond</keyword>
<evidence type="ECO:0000256" key="7">
    <source>
        <dbReference type="PIRSR" id="PIRSR631098-51"/>
    </source>
</evidence>
<keyword evidence="8" id="KW-0732">Signal</keyword>
<dbReference type="FunFam" id="1.10.2010.10:FF:000001">
    <property type="entry name" value="Ion transport peptide isoform C"/>
    <property type="match status" value="1"/>
</dbReference>
<name>A0A1L8DQ76_9DIPT</name>